<dbReference type="RefSeq" id="WP_073100848.1">
    <property type="nucleotide sequence ID" value="NZ_QOVL01000026.1"/>
</dbReference>
<protein>
    <submittedName>
        <fullName evidence="2">Uncharacterized protein</fullName>
    </submittedName>
</protein>
<dbReference type="AlphaFoldDB" id="A0A4Q0PCJ5"/>
<feature type="signal peptide" evidence="1">
    <location>
        <begin position="1"/>
        <end position="24"/>
    </location>
</feature>
<organism evidence="2 3">
    <name type="scientific">Leeuwenhoekiella marinoflava</name>
    <dbReference type="NCBI Taxonomy" id="988"/>
    <lineage>
        <taxon>Bacteria</taxon>
        <taxon>Pseudomonadati</taxon>
        <taxon>Bacteroidota</taxon>
        <taxon>Flavobacteriia</taxon>
        <taxon>Flavobacteriales</taxon>
        <taxon>Flavobacteriaceae</taxon>
        <taxon>Leeuwenhoekiella</taxon>
    </lineage>
</organism>
<sequence>MKTKSYIKSFYTLLQLLAAFSISAQVGINTSKPTAMLDVIGDAKIDSKLFLENPGNSDQIRGSKLIIERTDKSIVQYDIDVSKYGPINYAELVFRQTSIQGLDDYDTKINIADYTVSVQGFYFREYATNNTSVNAVSNSGNNVVEGFQVYAYKNTDTNTWFIRCLPNNGYFRTTNGTNTSIDIYMNLIVYRKRFIAKEVNYYDVDLGRNETATLPKPPGF</sequence>
<dbReference type="STRING" id="1122159.SAMN02745246_03877"/>
<dbReference type="EMBL" id="QOVL01000026">
    <property type="protein sequence ID" value="RXG24096.1"/>
    <property type="molecule type" value="Genomic_DNA"/>
</dbReference>
<reference evidence="2 3" key="1">
    <citation type="submission" date="2018-07" db="EMBL/GenBank/DDBJ databases">
        <title>Leeuwenhoekiella genomics.</title>
        <authorList>
            <person name="Tahon G."/>
            <person name="Willems A."/>
        </authorList>
    </citation>
    <scope>NUCLEOTIDE SEQUENCE [LARGE SCALE GENOMIC DNA]</scope>
    <source>
        <strain evidence="2 3">LMG 1345</strain>
    </source>
</reference>
<comment type="caution">
    <text evidence="2">The sequence shown here is derived from an EMBL/GenBank/DDBJ whole genome shotgun (WGS) entry which is preliminary data.</text>
</comment>
<proteinExistence type="predicted"/>
<feature type="chain" id="PRO_5020649628" evidence="1">
    <location>
        <begin position="25"/>
        <end position="220"/>
    </location>
</feature>
<evidence type="ECO:0000313" key="3">
    <source>
        <dbReference type="Proteomes" id="UP000290608"/>
    </source>
</evidence>
<evidence type="ECO:0000313" key="2">
    <source>
        <dbReference type="EMBL" id="RXG24096.1"/>
    </source>
</evidence>
<dbReference type="Proteomes" id="UP000290608">
    <property type="component" value="Unassembled WGS sequence"/>
</dbReference>
<gene>
    <name evidence="2" type="ORF">DSL99_3738</name>
</gene>
<keyword evidence="1" id="KW-0732">Signal</keyword>
<name>A0A4Q0PCJ5_9FLAO</name>
<evidence type="ECO:0000256" key="1">
    <source>
        <dbReference type="SAM" id="SignalP"/>
    </source>
</evidence>
<accession>A0A4Q0PCJ5</accession>